<sequence length="210" mass="22471">MRSHRAGIEVVDLMSERPNRYLMVPGRESSGLAARSAERTLAAGWTVYVVVNSAGAVEGVRVPHFIAEPLIFEDSLLAASSSPTSTSTSTSSLSTTSTATPTPTPPTQENTDSNYENCEGRRSDRRGESPWASSGDRTSSSGGKSSGLDSIVKDRNNPCTNGHSSDVNPPDSTDSDWTGGYDESEDQTSDSEWVPDGHSEDSDDSYHDEF</sequence>
<dbReference type="Proteomes" id="UP000286045">
    <property type="component" value="Unassembled WGS sequence"/>
</dbReference>
<evidence type="ECO:0000313" key="3">
    <source>
        <dbReference type="Proteomes" id="UP000286045"/>
    </source>
</evidence>
<feature type="compositionally biased region" description="Low complexity" evidence="1">
    <location>
        <begin position="80"/>
        <end position="101"/>
    </location>
</feature>
<feature type="region of interest" description="Disordered" evidence="1">
    <location>
        <begin position="80"/>
        <end position="210"/>
    </location>
</feature>
<comment type="caution">
    <text evidence="2">The sequence shown here is derived from an EMBL/GenBank/DDBJ whole genome shotgun (WGS) entry which is preliminary data.</text>
</comment>
<feature type="compositionally biased region" description="Basic and acidic residues" evidence="1">
    <location>
        <begin position="118"/>
        <end position="128"/>
    </location>
</feature>
<protein>
    <submittedName>
        <fullName evidence="2">Uncharacterized protein</fullName>
    </submittedName>
</protein>
<accession>A0A439CNY0</accession>
<proteinExistence type="predicted"/>
<name>A0A439CNY0_9PEZI</name>
<feature type="compositionally biased region" description="Basic and acidic residues" evidence="1">
    <location>
        <begin position="195"/>
        <end position="210"/>
    </location>
</feature>
<organism evidence="2 3">
    <name type="scientific">Xylaria grammica</name>
    <dbReference type="NCBI Taxonomy" id="363999"/>
    <lineage>
        <taxon>Eukaryota</taxon>
        <taxon>Fungi</taxon>
        <taxon>Dikarya</taxon>
        <taxon>Ascomycota</taxon>
        <taxon>Pezizomycotina</taxon>
        <taxon>Sordariomycetes</taxon>
        <taxon>Xylariomycetidae</taxon>
        <taxon>Xylariales</taxon>
        <taxon>Xylariaceae</taxon>
        <taxon>Xylaria</taxon>
    </lineage>
</organism>
<dbReference type="EMBL" id="RYZI01000691">
    <property type="protein sequence ID" value="RWA03836.1"/>
    <property type="molecule type" value="Genomic_DNA"/>
</dbReference>
<evidence type="ECO:0000313" key="2">
    <source>
        <dbReference type="EMBL" id="RWA03836.1"/>
    </source>
</evidence>
<evidence type="ECO:0000256" key="1">
    <source>
        <dbReference type="SAM" id="MobiDB-lite"/>
    </source>
</evidence>
<dbReference type="AlphaFoldDB" id="A0A439CNY0"/>
<keyword evidence="3" id="KW-1185">Reference proteome</keyword>
<reference evidence="2 3" key="1">
    <citation type="submission" date="2018-12" db="EMBL/GenBank/DDBJ databases">
        <title>Draft genome sequence of Xylaria grammica IHI A82.</title>
        <authorList>
            <person name="Buettner E."/>
            <person name="Kellner H."/>
        </authorList>
    </citation>
    <scope>NUCLEOTIDE SEQUENCE [LARGE SCALE GENOMIC DNA]</scope>
    <source>
        <strain evidence="2 3">IHI A82</strain>
    </source>
</reference>
<feature type="compositionally biased region" description="Polar residues" evidence="1">
    <location>
        <begin position="157"/>
        <end position="176"/>
    </location>
</feature>
<feature type="compositionally biased region" description="Low complexity" evidence="1">
    <location>
        <begin position="133"/>
        <end position="150"/>
    </location>
</feature>
<gene>
    <name evidence="2" type="ORF">EKO27_g11269</name>
</gene>